<evidence type="ECO:0000313" key="2">
    <source>
        <dbReference type="Proteomes" id="UP000688947"/>
    </source>
</evidence>
<evidence type="ECO:0000313" key="1">
    <source>
        <dbReference type="EMBL" id="KAG6962068.1"/>
    </source>
</evidence>
<name>A0A8T1UK01_9STRA</name>
<dbReference type="AlphaFoldDB" id="A0A8T1UK01"/>
<sequence length="178" mass="20033">MQALVDARMGTNTTKRPDIVLPKSFRQDLASQQRAEREKAELEHKRLVTAVQSQALYIENLCAIPRERLHKRIIILVGKRGKSRITSGFVLSPRIQLCSRRTLKNEDCYARMNEVFGDWGMESLPMAESNSVHGYSPETGAEYTQCVYSNSTMKPPAGFCGMTRTCRIASTIARSTSM</sequence>
<reference evidence="1" key="1">
    <citation type="submission" date="2021-01" db="EMBL/GenBank/DDBJ databases">
        <title>Phytophthora aleatoria, a newly-described species from Pinus radiata is distinct from Phytophthora cactorum isolates based on comparative genomics.</title>
        <authorList>
            <person name="Mcdougal R."/>
            <person name="Panda P."/>
            <person name="Williams N."/>
            <person name="Studholme D.J."/>
        </authorList>
    </citation>
    <scope>NUCLEOTIDE SEQUENCE</scope>
    <source>
        <strain evidence="1">NZFS 3830</strain>
    </source>
</reference>
<comment type="caution">
    <text evidence="1">The sequence shown here is derived from an EMBL/GenBank/DDBJ whole genome shotgun (WGS) entry which is preliminary data.</text>
</comment>
<dbReference type="Proteomes" id="UP000688947">
    <property type="component" value="Unassembled WGS sequence"/>
</dbReference>
<protein>
    <submittedName>
        <fullName evidence="1">Uncharacterized protein</fullName>
    </submittedName>
</protein>
<dbReference type="EMBL" id="JAENGZ010000321">
    <property type="protein sequence ID" value="KAG6962068.1"/>
    <property type="molecule type" value="Genomic_DNA"/>
</dbReference>
<gene>
    <name evidence="1" type="ORF">JG687_00007342</name>
</gene>
<accession>A0A8T1UK01</accession>
<dbReference type="OrthoDB" id="127684at2759"/>
<proteinExistence type="predicted"/>
<organism evidence="1 2">
    <name type="scientific">Phytophthora cactorum</name>
    <dbReference type="NCBI Taxonomy" id="29920"/>
    <lineage>
        <taxon>Eukaryota</taxon>
        <taxon>Sar</taxon>
        <taxon>Stramenopiles</taxon>
        <taxon>Oomycota</taxon>
        <taxon>Peronosporomycetes</taxon>
        <taxon>Peronosporales</taxon>
        <taxon>Peronosporaceae</taxon>
        <taxon>Phytophthora</taxon>
    </lineage>
</organism>